<name>A0A0M3V6H2_9NOSO</name>
<protein>
    <submittedName>
        <fullName evidence="2">Uncharacterized protein</fullName>
    </submittedName>
</protein>
<evidence type="ECO:0000256" key="1">
    <source>
        <dbReference type="SAM" id="Phobius"/>
    </source>
</evidence>
<dbReference type="Proteomes" id="UP000062645">
    <property type="component" value="Chromosome"/>
</dbReference>
<dbReference type="AlphaFoldDB" id="A0A0M3V6H2"/>
<sequence length="97" mass="11301">MIHDLEGNSIEIVLTRKQVAEELGITTNVLFILLAIAILYLPRFQRLKTKNGDGISRKRPLTNWDLDSLRRLLHTYKIHGKIQTRVLVSQNIDYYNI</sequence>
<keyword evidence="1" id="KW-0472">Membrane</keyword>
<reference evidence="2 3" key="2">
    <citation type="journal article" date="2016" name="Genome Announc.">
        <title>Draft Genome Sequence of the N2-Fixing Cyanobacterium Nostoc piscinale CENA21, Isolated from the Brazilian Amazon Floodplain.</title>
        <authorList>
            <person name="Leao T."/>
            <person name="Guimaraes P.I."/>
            <person name="de Melo A.G."/>
            <person name="Ramos R.T."/>
            <person name="Leao P.N."/>
            <person name="Silva A."/>
            <person name="Fiore M.F."/>
            <person name="Schneider M.P."/>
        </authorList>
    </citation>
    <scope>NUCLEOTIDE SEQUENCE [LARGE SCALE GENOMIC DNA]</scope>
    <source>
        <strain evidence="2 3">CENA21</strain>
    </source>
</reference>
<proteinExistence type="predicted"/>
<evidence type="ECO:0000313" key="3">
    <source>
        <dbReference type="Proteomes" id="UP000062645"/>
    </source>
</evidence>
<reference evidence="3" key="1">
    <citation type="submission" date="2015-07" db="EMBL/GenBank/DDBJ databases">
        <title>Genome Of Nitrogen-Fixing Cyanobacterium Nostoc piscinale CENA21 From Solimoes/Amazon River Floodplain Sediments And Comparative Genomics To Uncover Biosynthetic Natural Products Potential.</title>
        <authorList>
            <person name="Leao T.F."/>
            <person name="Leao P.N."/>
            <person name="Guimaraes P.I."/>
            <person name="de Melo A.G.C."/>
            <person name="Ramos R.T.J."/>
            <person name="Silva A."/>
            <person name="Fiore M.F."/>
            <person name="Schneider M.P.C."/>
        </authorList>
    </citation>
    <scope>NUCLEOTIDE SEQUENCE [LARGE SCALE GENOMIC DNA]</scope>
    <source>
        <strain evidence="3">CENA21</strain>
    </source>
</reference>
<keyword evidence="3" id="KW-1185">Reference proteome</keyword>
<dbReference type="OrthoDB" id="488084at2"/>
<dbReference type="KEGG" id="npz:ACX27_26825"/>
<keyword evidence="1" id="KW-0812">Transmembrane</keyword>
<gene>
    <name evidence="2" type="ORF">ACX27_26825</name>
</gene>
<accession>A0A0M3V6H2</accession>
<dbReference type="PATRIC" id="fig|224013.5.peg.6422"/>
<dbReference type="EMBL" id="CP012036">
    <property type="protein sequence ID" value="ALF55643.1"/>
    <property type="molecule type" value="Genomic_DNA"/>
</dbReference>
<evidence type="ECO:0000313" key="2">
    <source>
        <dbReference type="EMBL" id="ALF55643.1"/>
    </source>
</evidence>
<keyword evidence="1" id="KW-1133">Transmembrane helix</keyword>
<feature type="transmembrane region" description="Helical" evidence="1">
    <location>
        <begin position="23"/>
        <end position="41"/>
    </location>
</feature>
<dbReference type="STRING" id="224013.ACX27_26825"/>
<dbReference type="RefSeq" id="WP_062296998.1">
    <property type="nucleotide sequence ID" value="NZ_CP012036.1"/>
</dbReference>
<organism evidence="2 3">
    <name type="scientific">Nostoc piscinale CENA21</name>
    <dbReference type="NCBI Taxonomy" id="224013"/>
    <lineage>
        <taxon>Bacteria</taxon>
        <taxon>Bacillati</taxon>
        <taxon>Cyanobacteriota</taxon>
        <taxon>Cyanophyceae</taxon>
        <taxon>Nostocales</taxon>
        <taxon>Nostocaceae</taxon>
        <taxon>Nostoc</taxon>
    </lineage>
</organism>